<keyword evidence="2" id="KW-1185">Reference proteome</keyword>
<evidence type="ECO:0000313" key="1">
    <source>
        <dbReference type="EMBL" id="KAI4557043.1"/>
    </source>
</evidence>
<evidence type="ECO:0000313" key="2">
    <source>
        <dbReference type="Proteomes" id="UP001057279"/>
    </source>
</evidence>
<protein>
    <submittedName>
        <fullName evidence="1">Uncharacterized protein</fullName>
    </submittedName>
</protein>
<proteinExistence type="predicted"/>
<organism evidence="1 2">
    <name type="scientific">Ovis ammon polii x Ovis aries</name>
    <dbReference type="NCBI Taxonomy" id="2918886"/>
    <lineage>
        <taxon>Eukaryota</taxon>
        <taxon>Metazoa</taxon>
        <taxon>Chordata</taxon>
        <taxon>Craniata</taxon>
        <taxon>Vertebrata</taxon>
        <taxon>Euteleostomi</taxon>
        <taxon>Mammalia</taxon>
        <taxon>Eutheria</taxon>
        <taxon>Laurasiatheria</taxon>
        <taxon>Artiodactyla</taxon>
        <taxon>Ruminantia</taxon>
        <taxon>Pecora</taxon>
        <taxon>Bovidae</taxon>
        <taxon>Caprinae</taxon>
        <taxon>Ovis</taxon>
    </lineage>
</organism>
<gene>
    <name evidence="1" type="ORF">MJG53_018997</name>
</gene>
<sequence length="159" mass="17797">MKECFMFLVECRSEVRGFFSIALGLYCVSGLSRISVSGGCSSLQHTGSSLGWLICCRVWSLELGLQQLRGPALVAPWHVGSSQTRTLSPELAVRFPSTVPSGKFVVLVMRFFFFSFLFQRFLFAYLGLFQPCGKLNKEVPCFTDFAFVMKCFLILSKTA</sequence>
<name>A0ACB9U3R5_9CETA</name>
<accession>A0ACB9U3R5</accession>
<dbReference type="EMBL" id="CM043050">
    <property type="protein sequence ID" value="KAI4557043.1"/>
    <property type="molecule type" value="Genomic_DNA"/>
</dbReference>
<comment type="caution">
    <text evidence="1">The sequence shown here is derived from an EMBL/GenBank/DDBJ whole genome shotgun (WGS) entry which is preliminary data.</text>
</comment>
<dbReference type="Proteomes" id="UP001057279">
    <property type="component" value="Linkage Group LG25"/>
</dbReference>
<reference evidence="1" key="1">
    <citation type="submission" date="2022-03" db="EMBL/GenBank/DDBJ databases">
        <title>Genomic analyses of argali, domestic sheep and their hybrids provide insights into chromosomal evolution, heterosis and genetic basis of agronomic traits.</title>
        <authorList>
            <person name="Li M."/>
        </authorList>
    </citation>
    <scope>NUCLEOTIDE SEQUENCE</scope>
    <source>
        <strain evidence="1">F1 hybrid</strain>
    </source>
</reference>